<gene>
    <name evidence="1" type="ORF">COV29_02110</name>
</gene>
<comment type="caution">
    <text evidence="1">The sequence shown here is derived from an EMBL/GenBank/DDBJ whole genome shotgun (WGS) entry which is preliminary data.</text>
</comment>
<organism evidence="1 2">
    <name type="scientific">Candidatus Yanofskybacteria bacterium CG10_big_fil_rev_8_21_14_0_10_36_16</name>
    <dbReference type="NCBI Taxonomy" id="1975096"/>
    <lineage>
        <taxon>Bacteria</taxon>
        <taxon>Candidatus Yanofskyibacteriota</taxon>
    </lineage>
</organism>
<reference evidence="1 2" key="1">
    <citation type="submission" date="2017-09" db="EMBL/GenBank/DDBJ databases">
        <title>Depth-based differentiation of microbial function through sediment-hosted aquifers and enrichment of novel symbionts in the deep terrestrial subsurface.</title>
        <authorList>
            <person name="Probst A.J."/>
            <person name="Ladd B."/>
            <person name="Jarett J.K."/>
            <person name="Geller-Mcgrath D.E."/>
            <person name="Sieber C.M."/>
            <person name="Emerson J.B."/>
            <person name="Anantharaman K."/>
            <person name="Thomas B.C."/>
            <person name="Malmstrom R."/>
            <person name="Stieglmeier M."/>
            <person name="Klingl A."/>
            <person name="Woyke T."/>
            <person name="Ryan C.M."/>
            <person name="Banfield J.F."/>
        </authorList>
    </citation>
    <scope>NUCLEOTIDE SEQUENCE [LARGE SCALE GENOMIC DNA]</scope>
    <source>
        <strain evidence="1">CG10_big_fil_rev_8_21_14_0_10_36_16</strain>
    </source>
</reference>
<dbReference type="Proteomes" id="UP000228496">
    <property type="component" value="Unassembled WGS sequence"/>
</dbReference>
<name>A0A2J0Q7J1_9BACT</name>
<evidence type="ECO:0000313" key="1">
    <source>
        <dbReference type="EMBL" id="PJE51046.1"/>
    </source>
</evidence>
<evidence type="ECO:0000313" key="2">
    <source>
        <dbReference type="Proteomes" id="UP000228496"/>
    </source>
</evidence>
<sequence length="395" mass="46597">MYLKKSGVNWTKKNIFKVSHPYYILEKKQKSPTVEPNCIVFFGADFKNIRNLNVKEFVKKTNQCLEYIKKKYKGHKLYYKPHPDETDEFKQLKLDGFTFFRNGESSEDFLWKNKKNIDSTFSVCSTSSISSYNFGINSHVFFRGFLNCFDEQTYGFMQLWFGDMPDNFFIKNIGSDCVNNQKEIKENKILENKLRGVFNKNKGSVWLSVAETRYVPAVVALAILMKEIDYTKKINLVISNHHRWSEKHKTNIRDYFDTIIILPRFFYSLKPKTILNSILLSNKIKKLPVKSSDILIGFSYFEFVENCMMSYFKNNIKINFMTYANLKFHFDTASLDFVDLASFKINKANRFYKNILEPLLGLNKTLFFNDIKSGINIRRLVSPVNDVYDEIYLFR</sequence>
<dbReference type="EMBL" id="PCXQ01000004">
    <property type="protein sequence ID" value="PJE51046.1"/>
    <property type="molecule type" value="Genomic_DNA"/>
</dbReference>
<protein>
    <submittedName>
        <fullName evidence="1">Uncharacterized protein</fullName>
    </submittedName>
</protein>
<dbReference type="AlphaFoldDB" id="A0A2J0Q7J1"/>
<proteinExistence type="predicted"/>
<accession>A0A2J0Q7J1</accession>